<evidence type="ECO:0000256" key="2">
    <source>
        <dbReference type="ARBA" id="ARBA00023008"/>
    </source>
</evidence>
<dbReference type="Gene3D" id="3.40.30.10">
    <property type="entry name" value="Glutaredoxin"/>
    <property type="match status" value="1"/>
</dbReference>
<dbReference type="SUPFAM" id="SSF52833">
    <property type="entry name" value="Thioredoxin-like"/>
    <property type="match status" value="1"/>
</dbReference>
<evidence type="ECO:0000313" key="6">
    <source>
        <dbReference type="Proteomes" id="UP001623559"/>
    </source>
</evidence>
<reference evidence="5 6" key="1">
    <citation type="submission" date="2024-07" db="EMBL/GenBank/DDBJ databases">
        <authorList>
            <person name="Pitt A."/>
            <person name="Hahn M.W."/>
        </authorList>
    </citation>
    <scope>NUCLEOTIDE SEQUENCE [LARGE SCALE GENOMIC DNA]</scope>
    <source>
        <strain evidence="5 6">2-AUSEE-184A6</strain>
    </source>
</reference>
<feature type="chain" id="PRO_5047149782" evidence="3">
    <location>
        <begin position="19"/>
        <end position="203"/>
    </location>
</feature>
<gene>
    <name evidence="5" type="ORF">V7S74_04360</name>
</gene>
<dbReference type="PANTHER" id="PTHR12151">
    <property type="entry name" value="ELECTRON TRANSPORT PROTIN SCO1/SENC FAMILY MEMBER"/>
    <property type="match status" value="1"/>
</dbReference>
<comment type="similarity">
    <text evidence="1">Belongs to the SCO1/2 family.</text>
</comment>
<name>A0ABW8SVZ9_9BACT</name>
<dbReference type="InterPro" id="IPR013766">
    <property type="entry name" value="Thioredoxin_domain"/>
</dbReference>
<dbReference type="PANTHER" id="PTHR12151:SF25">
    <property type="entry name" value="LINALOOL DEHYDRATASE_ISOMERASE DOMAIN-CONTAINING PROTEIN"/>
    <property type="match status" value="1"/>
</dbReference>
<sequence>MRLKIIVLNFLVALLAFSCSQEKKLPFLGPKEVNAKGDTVYHRIPSFRFLNQDSVFVSEKDVEGKVYVADFFFTTCPTICPKMKTQMLRIYERYKDRDEVRIISHSIDPDFDTPNVLKDYATRLQVKAPKWNLLTGDKAAIYQLGQKSYMVSAQEDPNEAGGFVHSGAFILVDKNRHVRGIYDGTVEAEVNHLLEDMEILLKE</sequence>
<evidence type="ECO:0000256" key="3">
    <source>
        <dbReference type="SAM" id="SignalP"/>
    </source>
</evidence>
<organism evidence="5 6">
    <name type="scientific">Aquirufa novilacunae</name>
    <dbReference type="NCBI Taxonomy" id="3139305"/>
    <lineage>
        <taxon>Bacteria</taxon>
        <taxon>Pseudomonadati</taxon>
        <taxon>Bacteroidota</taxon>
        <taxon>Cytophagia</taxon>
        <taxon>Cytophagales</taxon>
        <taxon>Flectobacillaceae</taxon>
        <taxon>Aquirufa</taxon>
    </lineage>
</organism>
<dbReference type="Proteomes" id="UP001623559">
    <property type="component" value="Unassembled WGS sequence"/>
</dbReference>
<comment type="caution">
    <text evidence="5">The sequence shown here is derived from an EMBL/GenBank/DDBJ whole genome shotgun (WGS) entry which is preliminary data.</text>
</comment>
<dbReference type="InterPro" id="IPR003782">
    <property type="entry name" value="SCO1/SenC"/>
</dbReference>
<evidence type="ECO:0000256" key="1">
    <source>
        <dbReference type="ARBA" id="ARBA00010996"/>
    </source>
</evidence>
<proteinExistence type="inferred from homology"/>
<dbReference type="CDD" id="cd02968">
    <property type="entry name" value="SCO"/>
    <property type="match status" value="1"/>
</dbReference>
<feature type="signal peptide" evidence="3">
    <location>
        <begin position="1"/>
        <end position="18"/>
    </location>
</feature>
<dbReference type="PROSITE" id="PS51257">
    <property type="entry name" value="PROKAR_LIPOPROTEIN"/>
    <property type="match status" value="1"/>
</dbReference>
<keyword evidence="3" id="KW-0732">Signal</keyword>
<dbReference type="PROSITE" id="PS51352">
    <property type="entry name" value="THIOREDOXIN_2"/>
    <property type="match status" value="1"/>
</dbReference>
<evidence type="ECO:0000259" key="4">
    <source>
        <dbReference type="PROSITE" id="PS51352"/>
    </source>
</evidence>
<dbReference type="InterPro" id="IPR036249">
    <property type="entry name" value="Thioredoxin-like_sf"/>
</dbReference>
<protein>
    <submittedName>
        <fullName evidence="5">SCO family protein</fullName>
    </submittedName>
</protein>
<accession>A0ABW8SVZ9</accession>
<dbReference type="EMBL" id="JBEWZG010000001">
    <property type="protein sequence ID" value="MFL0205968.1"/>
    <property type="molecule type" value="Genomic_DNA"/>
</dbReference>
<dbReference type="RefSeq" id="WP_406777540.1">
    <property type="nucleotide sequence ID" value="NZ_JBEWZG010000001.1"/>
</dbReference>
<dbReference type="Pfam" id="PF02630">
    <property type="entry name" value="SCO1-SenC"/>
    <property type="match status" value="1"/>
</dbReference>
<evidence type="ECO:0000313" key="5">
    <source>
        <dbReference type="EMBL" id="MFL0205968.1"/>
    </source>
</evidence>
<keyword evidence="2" id="KW-0186">Copper</keyword>
<feature type="domain" description="Thioredoxin" evidence="4">
    <location>
        <begin position="38"/>
        <end position="202"/>
    </location>
</feature>